<protein>
    <submittedName>
        <fullName evidence="1">Uncharacterized protein</fullName>
    </submittedName>
</protein>
<accession>A0A0H2R5I2</accession>
<dbReference type="InParanoid" id="A0A0H2R5I2"/>
<evidence type="ECO:0000313" key="1">
    <source>
        <dbReference type="EMBL" id="KLO07045.1"/>
    </source>
</evidence>
<organism evidence="1 2">
    <name type="scientific">Schizopora paradoxa</name>
    <dbReference type="NCBI Taxonomy" id="27342"/>
    <lineage>
        <taxon>Eukaryota</taxon>
        <taxon>Fungi</taxon>
        <taxon>Dikarya</taxon>
        <taxon>Basidiomycota</taxon>
        <taxon>Agaricomycotina</taxon>
        <taxon>Agaricomycetes</taxon>
        <taxon>Hymenochaetales</taxon>
        <taxon>Schizoporaceae</taxon>
        <taxon>Schizopora</taxon>
    </lineage>
</organism>
<dbReference type="AlphaFoldDB" id="A0A0H2R5I2"/>
<sequence length="78" mass="8624">MSSARGRFLMAASLSVAYTFGRKLWLYSLVKGPLVLLQEQNRFDGSNSTWPLAAICKQSVSPEAAPTGRSEYQLKTKI</sequence>
<name>A0A0H2R5I2_9AGAM</name>
<dbReference type="EMBL" id="KQ086164">
    <property type="protein sequence ID" value="KLO07045.1"/>
    <property type="molecule type" value="Genomic_DNA"/>
</dbReference>
<dbReference type="Proteomes" id="UP000053477">
    <property type="component" value="Unassembled WGS sequence"/>
</dbReference>
<gene>
    <name evidence="1" type="ORF">SCHPADRAFT_666917</name>
</gene>
<proteinExistence type="predicted"/>
<evidence type="ECO:0000313" key="2">
    <source>
        <dbReference type="Proteomes" id="UP000053477"/>
    </source>
</evidence>
<reference evidence="1 2" key="1">
    <citation type="submission" date="2015-04" db="EMBL/GenBank/DDBJ databases">
        <title>Complete genome sequence of Schizopora paradoxa KUC8140, a cosmopolitan wood degrader in East Asia.</title>
        <authorList>
            <consortium name="DOE Joint Genome Institute"/>
            <person name="Min B."/>
            <person name="Park H."/>
            <person name="Jang Y."/>
            <person name="Kim J.-J."/>
            <person name="Kim K.H."/>
            <person name="Pangilinan J."/>
            <person name="Lipzen A."/>
            <person name="Riley R."/>
            <person name="Grigoriev I.V."/>
            <person name="Spatafora J.W."/>
            <person name="Choi I.-G."/>
        </authorList>
    </citation>
    <scope>NUCLEOTIDE SEQUENCE [LARGE SCALE GENOMIC DNA]</scope>
    <source>
        <strain evidence="1 2">KUC8140</strain>
    </source>
</reference>
<keyword evidence="2" id="KW-1185">Reference proteome</keyword>